<protein>
    <submittedName>
        <fullName evidence="2">Uncharacterized protein</fullName>
    </submittedName>
</protein>
<organism evidence="2 3">
    <name type="scientific">Pleurotus eryngii</name>
    <name type="common">Boletus of the steppes</name>
    <dbReference type="NCBI Taxonomy" id="5323"/>
    <lineage>
        <taxon>Eukaryota</taxon>
        <taxon>Fungi</taxon>
        <taxon>Dikarya</taxon>
        <taxon>Basidiomycota</taxon>
        <taxon>Agaricomycotina</taxon>
        <taxon>Agaricomycetes</taxon>
        <taxon>Agaricomycetidae</taxon>
        <taxon>Agaricales</taxon>
        <taxon>Pleurotineae</taxon>
        <taxon>Pleurotaceae</taxon>
        <taxon>Pleurotus</taxon>
    </lineage>
</organism>
<keyword evidence="3" id="KW-1185">Reference proteome</keyword>
<gene>
    <name evidence="2" type="ORF">BDN71DRAFT_1440163</name>
</gene>
<comment type="caution">
    <text evidence="2">The sequence shown here is derived from an EMBL/GenBank/DDBJ whole genome shotgun (WGS) entry which is preliminary data.</text>
</comment>
<proteinExistence type="predicted"/>
<evidence type="ECO:0000313" key="3">
    <source>
        <dbReference type="Proteomes" id="UP000807025"/>
    </source>
</evidence>
<evidence type="ECO:0000256" key="1">
    <source>
        <dbReference type="SAM" id="Phobius"/>
    </source>
</evidence>
<dbReference type="AlphaFoldDB" id="A0A9P6A7S1"/>
<keyword evidence="1" id="KW-0812">Transmembrane</keyword>
<keyword evidence="1" id="KW-1133">Transmembrane helix</keyword>
<keyword evidence="1" id="KW-0472">Membrane</keyword>
<dbReference type="Proteomes" id="UP000807025">
    <property type="component" value="Unassembled WGS sequence"/>
</dbReference>
<sequence>MRSAFESVVTSMNLPSLWDRPAFSVVVKCRVRDVNLGPVPNVQSREVVSFLSPVVMHMFIVLVVPPSAFREFRRHGTYQLKPLGLRKFDIGGHAINRTVSHRCEPGSSG</sequence>
<name>A0A9P6A7S1_PLEER</name>
<evidence type="ECO:0000313" key="2">
    <source>
        <dbReference type="EMBL" id="KAF9500698.1"/>
    </source>
</evidence>
<dbReference type="EMBL" id="MU154526">
    <property type="protein sequence ID" value="KAF9500698.1"/>
    <property type="molecule type" value="Genomic_DNA"/>
</dbReference>
<reference evidence="2" key="1">
    <citation type="submission" date="2020-11" db="EMBL/GenBank/DDBJ databases">
        <authorList>
            <consortium name="DOE Joint Genome Institute"/>
            <person name="Ahrendt S."/>
            <person name="Riley R."/>
            <person name="Andreopoulos W."/>
            <person name="Labutti K."/>
            <person name="Pangilinan J."/>
            <person name="Ruiz-Duenas F.J."/>
            <person name="Barrasa J.M."/>
            <person name="Sanchez-Garcia M."/>
            <person name="Camarero S."/>
            <person name="Miyauchi S."/>
            <person name="Serrano A."/>
            <person name="Linde D."/>
            <person name="Babiker R."/>
            <person name="Drula E."/>
            <person name="Ayuso-Fernandez I."/>
            <person name="Pacheco R."/>
            <person name="Padilla G."/>
            <person name="Ferreira P."/>
            <person name="Barriuso J."/>
            <person name="Kellner H."/>
            <person name="Castanera R."/>
            <person name="Alfaro M."/>
            <person name="Ramirez L."/>
            <person name="Pisabarro A.G."/>
            <person name="Kuo A."/>
            <person name="Tritt A."/>
            <person name="Lipzen A."/>
            <person name="He G."/>
            <person name="Yan M."/>
            <person name="Ng V."/>
            <person name="Cullen D."/>
            <person name="Martin F."/>
            <person name="Rosso M.-N."/>
            <person name="Henrissat B."/>
            <person name="Hibbett D."/>
            <person name="Martinez A.T."/>
            <person name="Grigoriev I.V."/>
        </authorList>
    </citation>
    <scope>NUCLEOTIDE SEQUENCE</scope>
    <source>
        <strain evidence="2">ATCC 90797</strain>
    </source>
</reference>
<accession>A0A9P6A7S1</accession>
<feature type="transmembrane region" description="Helical" evidence="1">
    <location>
        <begin position="47"/>
        <end position="64"/>
    </location>
</feature>